<reference evidence="3 5" key="2">
    <citation type="submission" date="2018-08" db="EMBL/GenBank/DDBJ databases">
        <title>Bacillus clarus sp. nov. strain PS00077A.</title>
        <authorList>
            <person name="Mendez Acevedo M."/>
            <person name="Carroll L."/>
            <person name="Mukherjee M."/>
            <person name="Wiedmann M."/>
            <person name="Kovac J."/>
        </authorList>
    </citation>
    <scope>NUCLEOTIDE SEQUENCE [LARGE SCALE GENOMIC DNA]</scope>
    <source>
        <strain evidence="3 5">PS00077A</strain>
    </source>
</reference>
<dbReference type="AlphaFoldDB" id="A0A090YV72"/>
<keyword evidence="1" id="KW-0472">Membrane</keyword>
<accession>A0A090YV72</accession>
<dbReference type="Proteomes" id="UP000029389">
    <property type="component" value="Unassembled WGS sequence"/>
</dbReference>
<dbReference type="PATRIC" id="fig|1405.8.peg.3615"/>
<sequence length="266" mass="30426">MELFDYYKRKASVKFLIGTVVFIFALCAIYDQWGNVNWGEAIFIVIVSLVFFGIGFWQFRKGKLIQKNAVKSNETFWDIDTFVLLGLPKRNKQFGLYHPDGGYIAGTKTISSNIIFSVIPFLRNRDVFGLETSNGEILAYFHSGKNGYDWVICDSNYYEIGMFKENRIQTFGTIRGPLMTDKATKLSDIEVECDFIQTTLRTIDGRTLAIGKQGYMPIEWSERFMGLNVPTITLGSNLSKHEKMIAVGVFLYILSIIEMRKNRTSV</sequence>
<feature type="transmembrane region" description="Helical" evidence="1">
    <location>
        <begin position="38"/>
        <end position="57"/>
    </location>
</feature>
<dbReference type="SUPFAM" id="SSF81665">
    <property type="entry name" value="Calcium ATPase, transmembrane domain M"/>
    <property type="match status" value="1"/>
</dbReference>
<gene>
    <name evidence="3" type="ORF">D0U04_14885</name>
    <name evidence="2" type="ORF">DJ93_3515</name>
</gene>
<keyword evidence="1" id="KW-1133">Transmembrane helix</keyword>
<protein>
    <submittedName>
        <fullName evidence="3">ABC transporter ATP-binding protein</fullName>
    </submittedName>
</protein>
<comment type="caution">
    <text evidence="2">The sequence shown here is derived from an EMBL/GenBank/DDBJ whole genome shotgun (WGS) entry which is preliminary data.</text>
</comment>
<evidence type="ECO:0000313" key="2">
    <source>
        <dbReference type="EMBL" id="KFN02132.1"/>
    </source>
</evidence>
<feature type="transmembrane region" description="Helical" evidence="1">
    <location>
        <begin position="12"/>
        <end position="32"/>
    </location>
</feature>
<dbReference type="EMBL" id="QVOD01000016">
    <property type="protein sequence ID" value="RFT66268.1"/>
    <property type="molecule type" value="Genomic_DNA"/>
</dbReference>
<evidence type="ECO:0000256" key="1">
    <source>
        <dbReference type="SAM" id="Phobius"/>
    </source>
</evidence>
<name>A0A090YV72_9BACI</name>
<keyword evidence="1" id="KW-0812">Transmembrane</keyword>
<keyword evidence="3" id="KW-0067">ATP-binding</keyword>
<dbReference type="RefSeq" id="WP_042982300.1">
    <property type="nucleotide sequence ID" value="NZ_JMQC01000008.1"/>
</dbReference>
<reference evidence="2 4" key="1">
    <citation type="submission" date="2014-04" db="EMBL/GenBank/DDBJ databases">
        <authorList>
            <person name="Bishop-Lilly K.A."/>
            <person name="Broomall S.M."/>
            <person name="Chain P.S."/>
            <person name="Chertkov O."/>
            <person name="Coyne S.R."/>
            <person name="Daligault H.E."/>
            <person name="Davenport K.W."/>
            <person name="Erkkila T."/>
            <person name="Frey K.G."/>
            <person name="Gibbons H.S."/>
            <person name="Gu W."/>
            <person name="Jaissle J."/>
            <person name="Johnson S.L."/>
            <person name="Koroleva G.I."/>
            <person name="Ladner J.T."/>
            <person name="Lo C.-C."/>
            <person name="Minogue T.D."/>
            <person name="Munk C."/>
            <person name="Palacios G.F."/>
            <person name="Redden C.L."/>
            <person name="Rosenzweig C.N."/>
            <person name="Scholz M.B."/>
            <person name="Teshima H."/>
            <person name="Xu Y."/>
        </authorList>
    </citation>
    <scope>NUCLEOTIDE SEQUENCE [LARGE SCALE GENOMIC DNA]</scope>
    <source>
        <strain evidence="2 4">BHP</strain>
    </source>
</reference>
<dbReference type="EMBL" id="JMQC01000008">
    <property type="protein sequence ID" value="KFN02132.1"/>
    <property type="molecule type" value="Genomic_DNA"/>
</dbReference>
<dbReference type="GO" id="GO:0005524">
    <property type="term" value="F:ATP binding"/>
    <property type="evidence" value="ECO:0007669"/>
    <property type="project" value="UniProtKB-KW"/>
</dbReference>
<keyword evidence="5" id="KW-1185">Reference proteome</keyword>
<evidence type="ECO:0000313" key="4">
    <source>
        <dbReference type="Proteomes" id="UP000029389"/>
    </source>
</evidence>
<dbReference type="Proteomes" id="UP000264294">
    <property type="component" value="Unassembled WGS sequence"/>
</dbReference>
<keyword evidence="3" id="KW-0547">Nucleotide-binding</keyword>
<evidence type="ECO:0000313" key="3">
    <source>
        <dbReference type="EMBL" id="RFT66268.1"/>
    </source>
</evidence>
<organism evidence="2 4">
    <name type="scientific">Bacillus clarus</name>
    <dbReference type="NCBI Taxonomy" id="2338372"/>
    <lineage>
        <taxon>Bacteria</taxon>
        <taxon>Bacillati</taxon>
        <taxon>Bacillota</taxon>
        <taxon>Bacilli</taxon>
        <taxon>Bacillales</taxon>
        <taxon>Bacillaceae</taxon>
        <taxon>Bacillus</taxon>
        <taxon>Bacillus cereus group</taxon>
    </lineage>
</organism>
<evidence type="ECO:0000313" key="5">
    <source>
        <dbReference type="Proteomes" id="UP000264294"/>
    </source>
</evidence>
<proteinExistence type="predicted"/>
<dbReference type="InterPro" id="IPR023298">
    <property type="entry name" value="ATPase_P-typ_TM_dom_sf"/>
</dbReference>